<dbReference type="GO" id="GO:0005509">
    <property type="term" value="F:calcium ion binding"/>
    <property type="evidence" value="ECO:0007669"/>
    <property type="project" value="InterPro"/>
</dbReference>
<dbReference type="CDD" id="cd14256">
    <property type="entry name" value="Dockerin_I"/>
    <property type="match status" value="1"/>
</dbReference>
<evidence type="ECO:0008006" key="6">
    <source>
        <dbReference type="Google" id="ProtNLM"/>
    </source>
</evidence>
<dbReference type="InterPro" id="IPR002105">
    <property type="entry name" value="Dockerin_1_rpt"/>
</dbReference>
<dbReference type="SUPFAM" id="SSF63446">
    <property type="entry name" value="Type I dockerin domain"/>
    <property type="match status" value="1"/>
</dbReference>
<feature type="domain" description="Dockerin" evidence="3">
    <location>
        <begin position="564"/>
        <end position="630"/>
    </location>
</feature>
<dbReference type="PROSITE" id="PS00018">
    <property type="entry name" value="EF_HAND_1"/>
    <property type="match status" value="2"/>
</dbReference>
<organism evidence="4 5">
    <name type="scientific">Ruminococcus albus SY3</name>
    <dbReference type="NCBI Taxonomy" id="1341156"/>
    <lineage>
        <taxon>Bacteria</taxon>
        <taxon>Bacillati</taxon>
        <taxon>Bacillota</taxon>
        <taxon>Clostridia</taxon>
        <taxon>Eubacteriales</taxon>
        <taxon>Oscillospiraceae</taxon>
        <taxon>Ruminococcus</taxon>
    </lineage>
</organism>
<evidence type="ECO:0000313" key="4">
    <source>
        <dbReference type="EMBL" id="EXM40314.1"/>
    </source>
</evidence>
<dbReference type="PROSITE" id="PS51766">
    <property type="entry name" value="DOCKERIN"/>
    <property type="match status" value="1"/>
</dbReference>
<evidence type="ECO:0000259" key="3">
    <source>
        <dbReference type="PROSITE" id="PS51766"/>
    </source>
</evidence>
<dbReference type="Pfam" id="PF00404">
    <property type="entry name" value="Dockerin_1"/>
    <property type="match status" value="1"/>
</dbReference>
<comment type="caution">
    <text evidence="4">The sequence shown here is derived from an EMBL/GenBank/DDBJ whole genome shotgun (WGS) entry which is preliminary data.</text>
</comment>
<evidence type="ECO:0000313" key="5">
    <source>
        <dbReference type="Proteomes" id="UP000021369"/>
    </source>
</evidence>
<sequence length="633" mass="69177">MTKTIKKAAAALLALALAAGTIPAEFGARGSFTVTASAETEEVTEVGNEKEEPDEPVIAPNTFFTVAEFEAAEPGSNPTLVLQDNIYGPIIITRDDGVIDLNGFSINGYLNLQNKNGILIVKNGSVDCIDDTSGACYEYTYPVILINVTVRNVIFGGNRKFYYLGNTTVRTFATESGTYEPADSTGFNAYADPVAKEGLVYNGEPQLLIDDSSFKGTFGVVPTADEEQRYFTYYFTRGEQESDTYEAGTVDDGVINAECAPLYAADAGEYTVYYMWDCDGEFDGGTGNNSFTVTIDKAIPEVTAPTANELTYNGEAQELVTAGSSTFGKLSYSLDGETYSEEIPTATAAGKYTVWYKVEETSNWESSEVGSLEVTIDHLYTKHEKADATCTEDGAKEVYWTNELGEFFSDDKGENEIDSSVVIPAKGHDYDTEAPVWTWTKSENGFDVGIQFKCKTCGDTEDIKAEVSSKDDGKQTTYTAIAVFDEKTYTDTKIFDDTYTVTVKGGTIADGEKEVYLYDDKIVIEAKDTPAFAGWYIGEELVSTEQAYCLTVTEDTEIEAKYDENFILGDVNSDGKININDLSKAAAHVKGKRMLTADQIRRADINRDGSVNVTDIIRIAAHIKGKKLIVNDR</sequence>
<protein>
    <recommendedName>
        <fullName evidence="6">Dockerin domain-containing protein</fullName>
    </recommendedName>
</protein>
<evidence type="ECO:0000256" key="1">
    <source>
        <dbReference type="SAM" id="SignalP"/>
    </source>
</evidence>
<dbReference type="PROSITE" id="PS50222">
    <property type="entry name" value="EF_HAND_2"/>
    <property type="match status" value="1"/>
</dbReference>
<dbReference type="RefSeq" id="WP_037287467.1">
    <property type="nucleotide sequence ID" value="NZ_JEOB01000002.1"/>
</dbReference>
<feature type="signal peptide" evidence="1">
    <location>
        <begin position="1"/>
        <end position="24"/>
    </location>
</feature>
<dbReference type="GO" id="GO:0004553">
    <property type="term" value="F:hydrolase activity, hydrolyzing O-glycosyl compounds"/>
    <property type="evidence" value="ECO:0007669"/>
    <property type="project" value="InterPro"/>
</dbReference>
<feature type="domain" description="EF-hand" evidence="2">
    <location>
        <begin position="557"/>
        <end position="592"/>
    </location>
</feature>
<dbReference type="InterPro" id="IPR036439">
    <property type="entry name" value="Dockerin_dom_sf"/>
</dbReference>
<keyword evidence="5" id="KW-1185">Reference proteome</keyword>
<name>A0A011UHZ9_RUMAL</name>
<dbReference type="AlphaFoldDB" id="A0A011UHZ9"/>
<reference evidence="4 5" key="1">
    <citation type="submission" date="2013-06" db="EMBL/GenBank/DDBJ databases">
        <title>Rumen cellulosomics: divergent fiber-degrading strategies revealed by comparative genome-wide analysis of six Ruminococcal strains.</title>
        <authorList>
            <person name="Dassa B."/>
            <person name="Borovok I."/>
            <person name="Lamed R."/>
            <person name="Flint H."/>
            <person name="Yeoman C.J."/>
            <person name="White B."/>
            <person name="Bayer E.A."/>
        </authorList>
    </citation>
    <scope>NUCLEOTIDE SEQUENCE [LARGE SCALE GENOMIC DNA]</scope>
    <source>
        <strain evidence="4 5">SY3</strain>
    </source>
</reference>
<dbReference type="Gene3D" id="1.10.1330.10">
    <property type="entry name" value="Dockerin domain"/>
    <property type="match status" value="1"/>
</dbReference>
<dbReference type="InterPro" id="IPR018247">
    <property type="entry name" value="EF_Hand_1_Ca_BS"/>
</dbReference>
<dbReference type="PATRIC" id="fig|1341156.4.peg.1288"/>
<feature type="chain" id="PRO_5001464728" description="Dockerin domain-containing protein" evidence="1">
    <location>
        <begin position="25"/>
        <end position="633"/>
    </location>
</feature>
<keyword evidence="1" id="KW-0732">Signal</keyword>
<gene>
    <name evidence="4" type="ORF">RASY3_09940</name>
</gene>
<dbReference type="InterPro" id="IPR016134">
    <property type="entry name" value="Dockerin_dom"/>
</dbReference>
<evidence type="ECO:0000259" key="2">
    <source>
        <dbReference type="PROSITE" id="PS50222"/>
    </source>
</evidence>
<accession>A0A011UHZ9</accession>
<dbReference type="InterPro" id="IPR002048">
    <property type="entry name" value="EF_hand_dom"/>
</dbReference>
<dbReference type="GO" id="GO:0000272">
    <property type="term" value="P:polysaccharide catabolic process"/>
    <property type="evidence" value="ECO:0007669"/>
    <property type="project" value="InterPro"/>
</dbReference>
<dbReference type="OrthoDB" id="2068613at2"/>
<dbReference type="EMBL" id="JEOB01000002">
    <property type="protein sequence ID" value="EXM40314.1"/>
    <property type="molecule type" value="Genomic_DNA"/>
</dbReference>
<dbReference type="Proteomes" id="UP000021369">
    <property type="component" value="Unassembled WGS sequence"/>
</dbReference>
<proteinExistence type="predicted"/>